<dbReference type="GO" id="GO:0004177">
    <property type="term" value="F:aminopeptidase activity"/>
    <property type="evidence" value="ECO:0007669"/>
    <property type="project" value="TreeGrafter"/>
</dbReference>
<dbReference type="PANTHER" id="PTHR30164">
    <property type="entry name" value="MTFA PEPTIDASE"/>
    <property type="match status" value="1"/>
</dbReference>
<dbReference type="RefSeq" id="WP_180307585.1">
    <property type="nucleotide sequence ID" value="NZ_CP058952.1"/>
</dbReference>
<dbReference type="Proteomes" id="UP000510822">
    <property type="component" value="Chromosome"/>
</dbReference>
<dbReference type="EMBL" id="CP058952">
    <property type="protein sequence ID" value="QLI80445.1"/>
    <property type="molecule type" value="Genomic_DNA"/>
</dbReference>
<dbReference type="Pfam" id="PF06167">
    <property type="entry name" value="Peptidase_M90"/>
    <property type="match status" value="1"/>
</dbReference>
<keyword evidence="2" id="KW-1185">Reference proteome</keyword>
<accession>A0A7D5Z8L4</accession>
<dbReference type="SUPFAM" id="SSF55486">
    <property type="entry name" value="Metalloproteases ('zincins'), catalytic domain"/>
    <property type="match status" value="1"/>
</dbReference>
<evidence type="ECO:0000313" key="1">
    <source>
        <dbReference type="EMBL" id="QLI80445.1"/>
    </source>
</evidence>
<dbReference type="PANTHER" id="PTHR30164:SF2">
    <property type="entry name" value="PROTEIN MTFA"/>
    <property type="match status" value="1"/>
</dbReference>
<evidence type="ECO:0000313" key="2">
    <source>
        <dbReference type="Proteomes" id="UP000510822"/>
    </source>
</evidence>
<sequence length="268" mass="30907">MLQAIYGLYRQWWLKRHPISDELWLPLTTMPILRGLSANELQRLKALAAWFLHTKSISPVKDIEFSDPMRLVLAVQAVLPILNLGFDAYDDWQEIIIYPSQFVTPTSERDRHGFVHEGEQVLAGQARSDGPVLLSWHDVMEAPWQDGFNVVIHELAHKLDMRNGFPNGNPPLHHGMNQNHWQTAFSHAFIDLQHKAHHGEYSPIDLYAATNAAECFAVCSEVFFEDPHTLLETYPAVYEQLKLFYRQDPKTRLPRVGYRPYFAEAAVH</sequence>
<dbReference type="InterPro" id="IPR024079">
    <property type="entry name" value="MetalloPept_cat_dom_sf"/>
</dbReference>
<organism evidence="1 2">
    <name type="scientific">Chitinibacter fontanus</name>
    <dbReference type="NCBI Taxonomy" id="1737446"/>
    <lineage>
        <taxon>Bacteria</taxon>
        <taxon>Pseudomonadati</taxon>
        <taxon>Pseudomonadota</taxon>
        <taxon>Betaproteobacteria</taxon>
        <taxon>Neisseriales</taxon>
        <taxon>Chitinibacteraceae</taxon>
        <taxon>Chitinibacter</taxon>
    </lineage>
</organism>
<name>A0A7D5Z8L4_9NEIS</name>
<proteinExistence type="predicted"/>
<dbReference type="InterPro" id="IPR042252">
    <property type="entry name" value="MtfA_N"/>
</dbReference>
<dbReference type="CDD" id="cd20169">
    <property type="entry name" value="Peptidase_M90_mtfA"/>
    <property type="match status" value="1"/>
</dbReference>
<dbReference type="KEGG" id="cfon:HZU75_02210"/>
<reference evidence="1 2" key="1">
    <citation type="journal article" date="2016" name="Int. J. Syst. Evol. Microbiol.">
        <title>Chitinibacter fontanus sp. nov., isolated from a spring.</title>
        <authorList>
            <person name="Sheu S.Y."/>
            <person name="Li Y.S."/>
            <person name="Young C.C."/>
            <person name="Chen W.M."/>
        </authorList>
    </citation>
    <scope>NUCLEOTIDE SEQUENCE [LARGE SCALE GENOMIC DNA]</scope>
    <source>
        <strain evidence="1 2">STM-7</strain>
    </source>
</reference>
<gene>
    <name evidence="1" type="ORF">HZU75_02210</name>
</gene>
<dbReference type="AlphaFoldDB" id="A0A7D5Z8L4"/>
<dbReference type="GO" id="GO:0008237">
    <property type="term" value="F:metallopeptidase activity"/>
    <property type="evidence" value="ECO:0007669"/>
    <property type="project" value="InterPro"/>
</dbReference>
<dbReference type="InterPro" id="IPR010384">
    <property type="entry name" value="MtfA_fam"/>
</dbReference>
<protein>
    <submittedName>
        <fullName evidence="1">Zinc-dependent peptidase</fullName>
    </submittedName>
</protein>
<dbReference type="Gene3D" id="3.40.390.10">
    <property type="entry name" value="Collagenase (Catalytic Domain)"/>
    <property type="match status" value="1"/>
</dbReference>
<dbReference type="Gene3D" id="1.10.472.150">
    <property type="entry name" value="Glucose-regulated metallo-peptidase M90, N-terminal domain"/>
    <property type="match status" value="1"/>
</dbReference>
<dbReference type="GO" id="GO:0005829">
    <property type="term" value="C:cytosol"/>
    <property type="evidence" value="ECO:0007669"/>
    <property type="project" value="TreeGrafter"/>
</dbReference>